<evidence type="ECO:0000256" key="2">
    <source>
        <dbReference type="ARBA" id="ARBA00024195"/>
    </source>
</evidence>
<dbReference type="Proteomes" id="UP001627154">
    <property type="component" value="Unassembled WGS sequence"/>
</dbReference>
<dbReference type="Pfam" id="PF00089">
    <property type="entry name" value="Trypsin"/>
    <property type="match status" value="1"/>
</dbReference>
<comment type="caution">
    <text evidence="5">The sequence shown here is derived from an EMBL/GenBank/DDBJ whole genome shotgun (WGS) entry which is preliminary data.</text>
</comment>
<evidence type="ECO:0000313" key="6">
    <source>
        <dbReference type="Proteomes" id="UP001627154"/>
    </source>
</evidence>
<evidence type="ECO:0000313" key="5">
    <source>
        <dbReference type="EMBL" id="KAL3401302.1"/>
    </source>
</evidence>
<feature type="domain" description="Peptidase S1" evidence="4">
    <location>
        <begin position="30"/>
        <end position="297"/>
    </location>
</feature>
<sequence>MLTKFLLCLFLGLLMNYAVSDVSARIVQRIVGGHLAQPGRFKHQVSLEGWHERSCALHFCGCSILDERHILTAAHCVAEHSSFNFVAITIVAGTTDLRNKSSGIYRDVDRIYLPPTYFLNAPHEENDDIALLRLRRPLPLGTDERVRAVNLPKFDQYKPPAKRLATMSGFGTYSQDKRGGQVVFGKMSPRLKYIIGRINESNDPPCTEKQVCVQTVTDKGPCKVRRSNLFIFLILMEFEFNANNSFEFKGDSGGPLTDESTNTLIGVGSEKTRELCGTVTKYTRVSEYLDFINKAMAGKLEYNKKLFTYIEYKDFKHEGIIEQVQHCHQIAEEEE</sequence>
<dbReference type="SUPFAM" id="SSF50494">
    <property type="entry name" value="Trypsin-like serine proteases"/>
    <property type="match status" value="1"/>
</dbReference>
<evidence type="ECO:0000256" key="1">
    <source>
        <dbReference type="ARBA" id="ARBA00023157"/>
    </source>
</evidence>
<keyword evidence="6" id="KW-1185">Reference proteome</keyword>
<gene>
    <name evidence="5" type="ORF">TKK_005603</name>
</gene>
<dbReference type="InterPro" id="IPR043504">
    <property type="entry name" value="Peptidase_S1_PA_chymotrypsin"/>
</dbReference>
<dbReference type="EMBL" id="JBJJXI010000048">
    <property type="protein sequence ID" value="KAL3401302.1"/>
    <property type="molecule type" value="Genomic_DNA"/>
</dbReference>
<dbReference type="PRINTS" id="PR00722">
    <property type="entry name" value="CHYMOTRYPSIN"/>
</dbReference>
<dbReference type="PANTHER" id="PTHR24256">
    <property type="entry name" value="TRYPTASE-RELATED"/>
    <property type="match status" value="1"/>
</dbReference>
<dbReference type="InterPro" id="IPR009003">
    <property type="entry name" value="Peptidase_S1_PA"/>
</dbReference>
<dbReference type="InterPro" id="IPR018114">
    <property type="entry name" value="TRYPSIN_HIS"/>
</dbReference>
<evidence type="ECO:0000259" key="4">
    <source>
        <dbReference type="PROSITE" id="PS50240"/>
    </source>
</evidence>
<dbReference type="InterPro" id="IPR001314">
    <property type="entry name" value="Peptidase_S1A"/>
</dbReference>
<feature type="signal peptide" evidence="3">
    <location>
        <begin position="1"/>
        <end position="24"/>
    </location>
</feature>
<dbReference type="PROSITE" id="PS50240">
    <property type="entry name" value="TRYPSIN_DOM"/>
    <property type="match status" value="1"/>
</dbReference>
<protein>
    <recommendedName>
        <fullName evidence="4">Peptidase S1 domain-containing protein</fullName>
    </recommendedName>
</protein>
<dbReference type="InterPro" id="IPR051487">
    <property type="entry name" value="Ser/Thr_Proteases_Immune/Dev"/>
</dbReference>
<name>A0ABD2X7M0_9HYME</name>
<keyword evidence="1" id="KW-1015">Disulfide bond</keyword>
<comment type="similarity">
    <text evidence="2">Belongs to the peptidase S1 family. CLIP subfamily.</text>
</comment>
<feature type="chain" id="PRO_5044794048" description="Peptidase S1 domain-containing protein" evidence="3">
    <location>
        <begin position="25"/>
        <end position="335"/>
    </location>
</feature>
<reference evidence="5 6" key="1">
    <citation type="journal article" date="2024" name="bioRxiv">
        <title>A reference genome for Trichogramma kaykai: A tiny desert-dwelling parasitoid wasp with competing sex-ratio distorters.</title>
        <authorList>
            <person name="Culotta J."/>
            <person name="Lindsey A.R."/>
        </authorList>
    </citation>
    <scope>NUCLEOTIDE SEQUENCE [LARGE SCALE GENOMIC DNA]</scope>
    <source>
        <strain evidence="5 6">KSX58</strain>
    </source>
</reference>
<organism evidence="5 6">
    <name type="scientific">Trichogramma kaykai</name>
    <dbReference type="NCBI Taxonomy" id="54128"/>
    <lineage>
        <taxon>Eukaryota</taxon>
        <taxon>Metazoa</taxon>
        <taxon>Ecdysozoa</taxon>
        <taxon>Arthropoda</taxon>
        <taxon>Hexapoda</taxon>
        <taxon>Insecta</taxon>
        <taxon>Pterygota</taxon>
        <taxon>Neoptera</taxon>
        <taxon>Endopterygota</taxon>
        <taxon>Hymenoptera</taxon>
        <taxon>Apocrita</taxon>
        <taxon>Proctotrupomorpha</taxon>
        <taxon>Chalcidoidea</taxon>
        <taxon>Trichogrammatidae</taxon>
        <taxon>Trichogramma</taxon>
    </lineage>
</organism>
<dbReference type="AlphaFoldDB" id="A0ABD2X7M0"/>
<dbReference type="PROSITE" id="PS00134">
    <property type="entry name" value="TRYPSIN_HIS"/>
    <property type="match status" value="1"/>
</dbReference>
<dbReference type="InterPro" id="IPR001254">
    <property type="entry name" value="Trypsin_dom"/>
</dbReference>
<keyword evidence="3" id="KW-0732">Signal</keyword>
<accession>A0ABD2X7M0</accession>
<dbReference type="SMART" id="SM00020">
    <property type="entry name" value="Tryp_SPc"/>
    <property type="match status" value="1"/>
</dbReference>
<evidence type="ECO:0000256" key="3">
    <source>
        <dbReference type="SAM" id="SignalP"/>
    </source>
</evidence>
<dbReference type="FunFam" id="2.40.10.10:FF:000068">
    <property type="entry name" value="transmembrane protease serine 2"/>
    <property type="match status" value="1"/>
</dbReference>
<dbReference type="Gene3D" id="2.40.10.10">
    <property type="entry name" value="Trypsin-like serine proteases"/>
    <property type="match status" value="1"/>
</dbReference>
<proteinExistence type="inferred from homology"/>